<dbReference type="RefSeq" id="WP_302910627.1">
    <property type="nucleotide sequence ID" value="NZ_JAUMIS010000002.1"/>
</dbReference>
<keyword evidence="1" id="KW-0812">Transmembrane</keyword>
<evidence type="ECO:0000313" key="2">
    <source>
        <dbReference type="EMBL" id="MDO3723107.1"/>
    </source>
</evidence>
<dbReference type="EMBL" id="JAUMIS010000002">
    <property type="protein sequence ID" value="MDO3723107.1"/>
    <property type="molecule type" value="Genomic_DNA"/>
</dbReference>
<keyword evidence="3" id="KW-1185">Reference proteome</keyword>
<proteinExistence type="predicted"/>
<protein>
    <submittedName>
        <fullName evidence="2">Uncharacterized protein</fullName>
    </submittedName>
</protein>
<feature type="transmembrane region" description="Helical" evidence="1">
    <location>
        <begin position="54"/>
        <end position="78"/>
    </location>
</feature>
<name>A0ABT8W4D4_9GAMM</name>
<dbReference type="Proteomes" id="UP001168640">
    <property type="component" value="Unassembled WGS sequence"/>
</dbReference>
<evidence type="ECO:0000256" key="1">
    <source>
        <dbReference type="SAM" id="Phobius"/>
    </source>
</evidence>
<keyword evidence="1" id="KW-0472">Membrane</keyword>
<comment type="caution">
    <text evidence="2">The sequence shown here is derived from an EMBL/GenBank/DDBJ whole genome shotgun (WGS) entry which is preliminary data.</text>
</comment>
<gene>
    <name evidence="2" type="ORF">QVZ43_15390</name>
</gene>
<accession>A0ABT8W4D4</accession>
<sequence>MMNPARTRNPTMPHLDAREAFKLAIKILRAFKTNPTPIDAIAKLLGYTNARNGAAAPLIATLFSYGLLVSAGTGIAVVPKELFMMLKKTRKKAFRTTIVRTPPVFSALLNVCDKGLPHDAKLEAVLIRQGYSLKARTKCIENFKKSVKWAGLFETQQNKAAEVIHLHSTPTQRPPLEVDANGKMTVHLPTMTRAQKAVAMAIMRNFN</sequence>
<organism evidence="2 3">
    <name type="scientific">Marinobacter suaedae</name>
    <dbReference type="NCBI Taxonomy" id="3057675"/>
    <lineage>
        <taxon>Bacteria</taxon>
        <taxon>Pseudomonadati</taxon>
        <taxon>Pseudomonadota</taxon>
        <taxon>Gammaproteobacteria</taxon>
        <taxon>Pseudomonadales</taxon>
        <taxon>Marinobacteraceae</taxon>
        <taxon>Marinobacter</taxon>
    </lineage>
</organism>
<evidence type="ECO:0000313" key="3">
    <source>
        <dbReference type="Proteomes" id="UP001168640"/>
    </source>
</evidence>
<reference evidence="2" key="1">
    <citation type="submission" date="2023-07" db="EMBL/GenBank/DDBJ databases">
        <title>Marinobacter sp. chi1 genome sequencing and assembly.</title>
        <authorList>
            <person name="Park S."/>
        </authorList>
    </citation>
    <scope>NUCLEOTIDE SEQUENCE</scope>
    <source>
        <strain evidence="2">Chi1</strain>
    </source>
</reference>
<keyword evidence="1" id="KW-1133">Transmembrane helix</keyword>